<evidence type="ECO:0000256" key="3">
    <source>
        <dbReference type="ARBA" id="ARBA00022801"/>
    </source>
</evidence>
<keyword evidence="2" id="KW-0479">Metal-binding</keyword>
<name>A0A1J5TND8_9ARCH</name>
<dbReference type="Gene3D" id="3.40.140.10">
    <property type="entry name" value="Cytidine Deaminase, domain 2"/>
    <property type="match status" value="1"/>
</dbReference>
<dbReference type="CDD" id="cd08072">
    <property type="entry name" value="MPN_archaeal"/>
    <property type="match status" value="1"/>
</dbReference>
<feature type="domain" description="JAB" evidence="6">
    <location>
        <begin position="18"/>
        <end position="110"/>
    </location>
</feature>
<dbReference type="GO" id="GO:0006508">
    <property type="term" value="P:proteolysis"/>
    <property type="evidence" value="ECO:0007669"/>
    <property type="project" value="UniProtKB-KW"/>
</dbReference>
<evidence type="ECO:0000259" key="6">
    <source>
        <dbReference type="Pfam" id="PF14464"/>
    </source>
</evidence>
<evidence type="ECO:0000256" key="2">
    <source>
        <dbReference type="ARBA" id="ARBA00022723"/>
    </source>
</evidence>
<reference evidence="7 8" key="1">
    <citation type="submission" date="2016-08" db="EMBL/GenBank/DDBJ databases">
        <title>New Insights into Marine Group III Euryarchaeota, from dark to light.</title>
        <authorList>
            <person name="Haro-Moreno J.M."/>
            <person name="Rodriguez-Valera F."/>
            <person name="Lopez-Garcia P."/>
            <person name="Moreira D."/>
            <person name="Martin-Cuadrado A.B."/>
        </authorList>
    </citation>
    <scope>NUCLEOTIDE SEQUENCE [LARGE SCALE GENOMIC DNA]</scope>
    <source>
        <strain evidence="7">CG-Bathy1</strain>
    </source>
</reference>
<evidence type="ECO:0000313" key="7">
    <source>
        <dbReference type="EMBL" id="OIR15204.1"/>
    </source>
</evidence>
<evidence type="ECO:0000256" key="4">
    <source>
        <dbReference type="ARBA" id="ARBA00022833"/>
    </source>
</evidence>
<dbReference type="InterPro" id="IPR028090">
    <property type="entry name" value="JAB_dom_prok"/>
</dbReference>
<evidence type="ECO:0000313" key="8">
    <source>
        <dbReference type="Proteomes" id="UP000183815"/>
    </source>
</evidence>
<protein>
    <recommendedName>
        <fullName evidence="6">JAB domain-containing protein</fullName>
    </recommendedName>
</protein>
<gene>
    <name evidence="7" type="ORF">BEU04_02470</name>
</gene>
<keyword evidence="4" id="KW-0862">Zinc</keyword>
<dbReference type="AlphaFoldDB" id="A0A1J5TND8"/>
<dbReference type="SUPFAM" id="SSF102712">
    <property type="entry name" value="JAB1/MPN domain"/>
    <property type="match status" value="1"/>
</dbReference>
<evidence type="ECO:0000256" key="5">
    <source>
        <dbReference type="ARBA" id="ARBA00023049"/>
    </source>
</evidence>
<dbReference type="EMBL" id="MIYU01000017">
    <property type="protein sequence ID" value="OIR15204.1"/>
    <property type="molecule type" value="Genomic_DNA"/>
</dbReference>
<dbReference type="GO" id="GO:0008237">
    <property type="term" value="F:metallopeptidase activity"/>
    <property type="evidence" value="ECO:0007669"/>
    <property type="project" value="UniProtKB-KW"/>
</dbReference>
<dbReference type="Proteomes" id="UP000183815">
    <property type="component" value="Unassembled WGS sequence"/>
</dbReference>
<sequence length="127" mass="14326">MEKITSILKETLDLVFECSKDQHPYEFAAAIRAENGTITEIIPIPGTISGEEHAILPLHMLPPDRSICGVIHSHPVPDTRWSDEDLHLFGKFGHIHIIVAYPYSKNSWKAYNQKGEAVPLEVIDTHF</sequence>
<keyword evidence="3" id="KW-0378">Hydrolase</keyword>
<organism evidence="7 8">
    <name type="scientific">Marine Group III euryarchaeote CG-Bathy1</name>
    <dbReference type="NCBI Taxonomy" id="1889001"/>
    <lineage>
        <taxon>Archaea</taxon>
        <taxon>Methanobacteriati</taxon>
        <taxon>Thermoplasmatota</taxon>
        <taxon>Thermoplasmata</taxon>
        <taxon>Candidatus Thermoprofundales</taxon>
    </lineage>
</organism>
<evidence type="ECO:0000256" key="1">
    <source>
        <dbReference type="ARBA" id="ARBA00022670"/>
    </source>
</evidence>
<dbReference type="GO" id="GO:0046872">
    <property type="term" value="F:metal ion binding"/>
    <property type="evidence" value="ECO:0007669"/>
    <property type="project" value="UniProtKB-KW"/>
</dbReference>
<proteinExistence type="predicted"/>
<comment type="caution">
    <text evidence="7">The sequence shown here is derived from an EMBL/GenBank/DDBJ whole genome shotgun (WGS) entry which is preliminary data.</text>
</comment>
<accession>A0A1J5TND8</accession>
<dbReference type="Pfam" id="PF14464">
    <property type="entry name" value="Prok-JAB"/>
    <property type="match status" value="1"/>
</dbReference>
<keyword evidence="1" id="KW-0645">Protease</keyword>
<keyword evidence="5" id="KW-0482">Metalloprotease</keyword>